<organism evidence="1 2">
    <name type="scientific">Flavobacterium qiangtangense</name>
    <dbReference type="NCBI Taxonomy" id="1442595"/>
    <lineage>
        <taxon>Bacteria</taxon>
        <taxon>Pseudomonadati</taxon>
        <taxon>Bacteroidota</taxon>
        <taxon>Flavobacteriia</taxon>
        <taxon>Flavobacteriales</taxon>
        <taxon>Flavobacteriaceae</taxon>
        <taxon>Flavobacterium</taxon>
    </lineage>
</organism>
<proteinExistence type="predicted"/>
<comment type="caution">
    <text evidence="1">The sequence shown here is derived from an EMBL/GenBank/DDBJ whole genome shotgun (WGS) entry which is preliminary data.</text>
</comment>
<evidence type="ECO:0000313" key="2">
    <source>
        <dbReference type="Proteomes" id="UP001596287"/>
    </source>
</evidence>
<dbReference type="Proteomes" id="UP001596287">
    <property type="component" value="Unassembled WGS sequence"/>
</dbReference>
<protein>
    <submittedName>
        <fullName evidence="1">Uncharacterized protein</fullName>
    </submittedName>
</protein>
<name>A0ABW1PR15_9FLAO</name>
<evidence type="ECO:0000313" key="1">
    <source>
        <dbReference type="EMBL" id="MFC6098095.1"/>
    </source>
</evidence>
<keyword evidence="2" id="KW-1185">Reference proteome</keyword>
<dbReference type="RefSeq" id="WP_379793090.1">
    <property type="nucleotide sequence ID" value="NZ_JBHSQB010000013.1"/>
</dbReference>
<sequence>MKKTSKKDEEKACAGEKDAYFCTRNNGEVLKIYWRQGVSKKDKIFFTKSLPERKKRITFAPRESGSSLGICAGCERKEEIKISK</sequence>
<feature type="non-terminal residue" evidence="1">
    <location>
        <position position="84"/>
    </location>
</feature>
<accession>A0ABW1PR15</accession>
<gene>
    <name evidence="1" type="ORF">ACFPVY_15675</name>
</gene>
<reference evidence="2" key="1">
    <citation type="journal article" date="2019" name="Int. J. Syst. Evol. Microbiol.">
        <title>The Global Catalogue of Microorganisms (GCM) 10K type strain sequencing project: providing services to taxonomists for standard genome sequencing and annotation.</title>
        <authorList>
            <consortium name="The Broad Institute Genomics Platform"/>
            <consortium name="The Broad Institute Genome Sequencing Center for Infectious Disease"/>
            <person name="Wu L."/>
            <person name="Ma J."/>
        </authorList>
    </citation>
    <scope>NUCLEOTIDE SEQUENCE [LARGE SCALE GENOMIC DNA]</scope>
    <source>
        <strain evidence="2">CCUG 49679</strain>
    </source>
</reference>
<dbReference type="EMBL" id="JBHSQB010000013">
    <property type="protein sequence ID" value="MFC6098095.1"/>
    <property type="molecule type" value="Genomic_DNA"/>
</dbReference>